<dbReference type="EnsemblPlants" id="KQK02874">
    <property type="protein sequence ID" value="KQK02874"/>
    <property type="gene ID" value="BRADI_2g04230v3"/>
</dbReference>
<dbReference type="HOGENOM" id="CLU_020336_10_1_1"/>
<dbReference type="GeneID" id="100835929"/>
<dbReference type="InterPro" id="IPR000073">
    <property type="entry name" value="AB_hydrolase_1"/>
</dbReference>
<dbReference type="AlphaFoldDB" id="I1HCD5"/>
<dbReference type="InterPro" id="IPR052370">
    <property type="entry name" value="Meta-cleavage_hydrolase"/>
</dbReference>
<dbReference type="KEGG" id="bdi:100835929"/>
<evidence type="ECO:0000313" key="4">
    <source>
        <dbReference type="Proteomes" id="UP000008810"/>
    </source>
</evidence>
<dbReference type="PANTHER" id="PTHR43139:SF14">
    <property type="entry name" value="OS01G0168800 PROTEIN"/>
    <property type="match status" value="1"/>
</dbReference>
<dbReference type="EMBL" id="CM000881">
    <property type="protein sequence ID" value="KQK02874.1"/>
    <property type="molecule type" value="Genomic_DNA"/>
</dbReference>
<dbReference type="PANTHER" id="PTHR43139">
    <property type="entry name" value="SI:DKEY-122A22.2"/>
    <property type="match status" value="1"/>
</dbReference>
<dbReference type="Gene3D" id="3.40.50.1820">
    <property type="entry name" value="alpha/beta hydrolase"/>
    <property type="match status" value="1"/>
</dbReference>
<reference evidence="3" key="3">
    <citation type="submission" date="2018-08" db="UniProtKB">
        <authorList>
            <consortium name="EnsemblPlants"/>
        </authorList>
    </citation>
    <scope>IDENTIFICATION</scope>
    <source>
        <strain evidence="3">cv. Bd21</strain>
    </source>
</reference>
<dbReference type="Proteomes" id="UP000008810">
    <property type="component" value="Chromosome 2"/>
</dbReference>
<dbReference type="RefSeq" id="XP_003565385.1">
    <property type="nucleotide sequence ID" value="XM_003565337.4"/>
</dbReference>
<gene>
    <name evidence="3" type="primary">LOC100835929</name>
    <name evidence="2" type="ORF">BRADI_2g04230v3</name>
</gene>
<reference evidence="2 3" key="1">
    <citation type="journal article" date="2010" name="Nature">
        <title>Genome sequencing and analysis of the model grass Brachypodium distachyon.</title>
        <authorList>
            <consortium name="International Brachypodium Initiative"/>
        </authorList>
    </citation>
    <scope>NUCLEOTIDE SEQUENCE [LARGE SCALE GENOMIC DNA]</scope>
    <source>
        <strain evidence="2 3">Bd21</strain>
    </source>
</reference>
<dbReference type="FunCoup" id="I1HCD5">
    <property type="interactions" value="64"/>
</dbReference>
<sequence>MGLGVVSLLNAVFRRAFTSAGLRPGSAAVDADTSLHFWAHPSLLLPPPSSSGEQNGDTGDRRRRPVVVLIHGFGPDATWQWASQVGPLSRHFDLVVPTLLFFGAGSTTKSPDRSDAFQAAAVAKLLTAHLGLDLMIDGSQQVVHVVGTSYGGLVAYHLAQALAIAAGTSGLMGNESNKVVICSADLAKGEEDDVALAAKGGVGDVTELMVPADTKALRRLMAICAHGPPKYIPECLARDLLRKYFSVQREEKIQLIKGIASGHGFQISPLPQEVLIVWGEFDQIFPVEKAHKVKEKLGEKARVEVIPSTGHLPHQENAKLFNKILLSFLLPPPSPAAAAATK</sequence>
<feature type="domain" description="AB hydrolase-1" evidence="1">
    <location>
        <begin position="67"/>
        <end position="322"/>
    </location>
</feature>
<dbReference type="Pfam" id="PF12697">
    <property type="entry name" value="Abhydrolase_6"/>
    <property type="match status" value="1"/>
</dbReference>
<evidence type="ECO:0000313" key="3">
    <source>
        <dbReference type="EnsemblPlants" id="KQK02874"/>
    </source>
</evidence>
<dbReference type="eggNOG" id="KOG1454">
    <property type="taxonomic scope" value="Eukaryota"/>
</dbReference>
<proteinExistence type="predicted"/>
<dbReference type="STRING" id="15368.I1HCD5"/>
<dbReference type="OMA" id="HYWAHPS"/>
<dbReference type="Gramene" id="KQK02874">
    <property type="protein sequence ID" value="KQK02874"/>
    <property type="gene ID" value="BRADI_2g04230v3"/>
</dbReference>
<reference evidence="2" key="2">
    <citation type="submission" date="2017-06" db="EMBL/GenBank/DDBJ databases">
        <title>WGS assembly of Brachypodium distachyon.</title>
        <authorList>
            <consortium name="The International Brachypodium Initiative"/>
            <person name="Lucas S."/>
            <person name="Harmon-Smith M."/>
            <person name="Lail K."/>
            <person name="Tice H."/>
            <person name="Grimwood J."/>
            <person name="Bruce D."/>
            <person name="Barry K."/>
            <person name="Shu S."/>
            <person name="Lindquist E."/>
            <person name="Wang M."/>
            <person name="Pitluck S."/>
            <person name="Vogel J.P."/>
            <person name="Garvin D.F."/>
            <person name="Mockler T.C."/>
            <person name="Schmutz J."/>
            <person name="Rokhsar D."/>
            <person name="Bevan M.W."/>
        </authorList>
    </citation>
    <scope>NUCLEOTIDE SEQUENCE</scope>
    <source>
        <strain evidence="2">Bd21</strain>
    </source>
</reference>
<evidence type="ECO:0000259" key="1">
    <source>
        <dbReference type="Pfam" id="PF12697"/>
    </source>
</evidence>
<keyword evidence="4" id="KW-1185">Reference proteome</keyword>
<accession>I1HCD5</accession>
<evidence type="ECO:0000313" key="2">
    <source>
        <dbReference type="EMBL" id="KQK02874.1"/>
    </source>
</evidence>
<organism evidence="2">
    <name type="scientific">Brachypodium distachyon</name>
    <name type="common">Purple false brome</name>
    <name type="synonym">Trachynia distachya</name>
    <dbReference type="NCBI Taxonomy" id="15368"/>
    <lineage>
        <taxon>Eukaryota</taxon>
        <taxon>Viridiplantae</taxon>
        <taxon>Streptophyta</taxon>
        <taxon>Embryophyta</taxon>
        <taxon>Tracheophyta</taxon>
        <taxon>Spermatophyta</taxon>
        <taxon>Magnoliopsida</taxon>
        <taxon>Liliopsida</taxon>
        <taxon>Poales</taxon>
        <taxon>Poaceae</taxon>
        <taxon>BOP clade</taxon>
        <taxon>Pooideae</taxon>
        <taxon>Stipodae</taxon>
        <taxon>Brachypodieae</taxon>
        <taxon>Brachypodium</taxon>
    </lineage>
</organism>
<protein>
    <recommendedName>
        <fullName evidence="1">AB hydrolase-1 domain-containing protein</fullName>
    </recommendedName>
</protein>
<dbReference type="OrthoDB" id="6431331at2759"/>
<dbReference type="SUPFAM" id="SSF53474">
    <property type="entry name" value="alpha/beta-Hydrolases"/>
    <property type="match status" value="1"/>
</dbReference>
<dbReference type="InterPro" id="IPR029058">
    <property type="entry name" value="AB_hydrolase_fold"/>
</dbReference>
<name>I1HCD5_BRADI</name>